<keyword evidence="2" id="KW-1185">Reference proteome</keyword>
<organism evidence="1 2">
    <name type="scientific">Dyadobacter psychrophilus</name>
    <dbReference type="NCBI Taxonomy" id="651661"/>
    <lineage>
        <taxon>Bacteria</taxon>
        <taxon>Pseudomonadati</taxon>
        <taxon>Bacteroidota</taxon>
        <taxon>Cytophagia</taxon>
        <taxon>Cytophagales</taxon>
        <taxon>Spirosomataceae</taxon>
        <taxon>Dyadobacter</taxon>
    </lineage>
</organism>
<dbReference type="Proteomes" id="UP000190897">
    <property type="component" value="Unassembled WGS sequence"/>
</dbReference>
<dbReference type="SUPFAM" id="SSF109854">
    <property type="entry name" value="DinB/YfiT-like putative metalloenzymes"/>
    <property type="match status" value="1"/>
</dbReference>
<dbReference type="OrthoDB" id="1162179at2"/>
<dbReference type="STRING" id="651661.SAMN05660293_00593"/>
<dbReference type="AlphaFoldDB" id="A0A1T5BTI3"/>
<dbReference type="PANTHER" id="PTHR39473">
    <property type="match status" value="1"/>
</dbReference>
<reference evidence="2" key="1">
    <citation type="submission" date="2017-02" db="EMBL/GenBank/DDBJ databases">
        <authorList>
            <person name="Varghese N."/>
            <person name="Submissions S."/>
        </authorList>
    </citation>
    <scope>NUCLEOTIDE SEQUENCE [LARGE SCALE GENOMIC DNA]</scope>
    <source>
        <strain evidence="2">DSM 22270</strain>
    </source>
</reference>
<sequence>MNRKIAESVTAVLDQISAMLDELNEEQFSFKLDVLSGASLGEHVRHVIEFFQELSRGYQTGCIDYDARRRDKAIETQRTYAIIKLREVAASLKTDNKPLRLAYADKSSGVECEIVTNYERELIYNLEHTVHHMALMRIGVQLVAGIPLADHFGVAKSTIEYRQAQCAQ</sequence>
<evidence type="ECO:0008006" key="3">
    <source>
        <dbReference type="Google" id="ProtNLM"/>
    </source>
</evidence>
<evidence type="ECO:0000313" key="2">
    <source>
        <dbReference type="Proteomes" id="UP000190897"/>
    </source>
</evidence>
<gene>
    <name evidence="1" type="ORF">SAMN05660293_00593</name>
</gene>
<protein>
    <recommendedName>
        <fullName evidence="3">DinB family protein</fullName>
    </recommendedName>
</protein>
<evidence type="ECO:0000313" key="1">
    <source>
        <dbReference type="EMBL" id="SKB50474.1"/>
    </source>
</evidence>
<dbReference type="RefSeq" id="WP_082213159.1">
    <property type="nucleotide sequence ID" value="NZ_FUZA01000001.1"/>
</dbReference>
<dbReference type="InterPro" id="IPR034660">
    <property type="entry name" value="DinB/YfiT-like"/>
</dbReference>
<accession>A0A1T5BTI3</accession>
<dbReference type="EMBL" id="FUZA01000001">
    <property type="protein sequence ID" value="SKB50474.1"/>
    <property type="molecule type" value="Genomic_DNA"/>
</dbReference>
<proteinExistence type="predicted"/>
<name>A0A1T5BTI3_9BACT</name>
<dbReference type="PANTHER" id="PTHR39473:SF1">
    <property type="entry name" value="DINB-LIKE DOMAIN-CONTAINING PROTEIN"/>
    <property type="match status" value="1"/>
</dbReference>